<accession>A0A9Q8L4N6</accession>
<feature type="region of interest" description="Disordered" evidence="1">
    <location>
        <begin position="710"/>
        <end position="759"/>
    </location>
</feature>
<dbReference type="AlphaFoldDB" id="A0A9Q8L4N6"/>
<dbReference type="OrthoDB" id="10069349at2759"/>
<keyword evidence="4" id="KW-1185">Reference proteome</keyword>
<reference evidence="3" key="2">
    <citation type="journal article" date="2022" name="Microb. Genom.">
        <title>A chromosome-scale genome assembly of the tomato pathogen Cladosporium fulvum reveals a compartmentalized genome architecture and the presence of a dispensable chromosome.</title>
        <authorList>
            <person name="Zaccaron A.Z."/>
            <person name="Chen L.H."/>
            <person name="Samaras A."/>
            <person name="Stergiopoulos I."/>
        </authorList>
    </citation>
    <scope>NUCLEOTIDE SEQUENCE</scope>
    <source>
        <strain evidence="3">Race5_Kim</strain>
    </source>
</reference>
<feature type="compositionally biased region" description="Basic and acidic residues" evidence="1">
    <location>
        <begin position="179"/>
        <end position="200"/>
    </location>
</feature>
<feature type="compositionally biased region" description="Basic and acidic residues" evidence="1">
    <location>
        <begin position="658"/>
        <end position="675"/>
    </location>
</feature>
<feature type="region of interest" description="Disordered" evidence="1">
    <location>
        <begin position="483"/>
        <end position="693"/>
    </location>
</feature>
<dbReference type="PANTHER" id="PTHR24068">
    <property type="entry name" value="UBIQUITIN-CONJUGATING ENZYME E2"/>
    <property type="match status" value="1"/>
</dbReference>
<name>A0A9Q8L4N6_PASFU</name>
<feature type="region of interest" description="Disordered" evidence="1">
    <location>
        <begin position="111"/>
        <end position="314"/>
    </location>
</feature>
<dbReference type="InterPro" id="IPR016135">
    <property type="entry name" value="UBQ-conjugating_enzyme/RWD"/>
</dbReference>
<dbReference type="GeneID" id="71980337"/>
<evidence type="ECO:0000313" key="4">
    <source>
        <dbReference type="Proteomes" id="UP000756132"/>
    </source>
</evidence>
<feature type="compositionally biased region" description="Acidic residues" evidence="1">
    <location>
        <begin position="574"/>
        <end position="590"/>
    </location>
</feature>
<dbReference type="Pfam" id="PF00179">
    <property type="entry name" value="UQ_con"/>
    <property type="match status" value="1"/>
</dbReference>
<feature type="compositionally biased region" description="Basic and acidic residues" evidence="1">
    <location>
        <begin position="40"/>
        <end position="51"/>
    </location>
</feature>
<feature type="compositionally biased region" description="Basic and acidic residues" evidence="1">
    <location>
        <begin position="491"/>
        <end position="510"/>
    </location>
</feature>
<dbReference type="Gene3D" id="3.10.110.10">
    <property type="entry name" value="Ubiquitin Conjugating Enzyme"/>
    <property type="match status" value="1"/>
</dbReference>
<dbReference type="InterPro" id="IPR000608">
    <property type="entry name" value="UBC"/>
</dbReference>
<dbReference type="SMART" id="SM00212">
    <property type="entry name" value="UBCc"/>
    <property type="match status" value="1"/>
</dbReference>
<sequence length="795" mass="88705">MPIIRNPFKKNDENVRPPPTVNGAEKPPTSSNSTKQFNVNDKEPVEYKLSEINDSGVYLPPSPTEKKSFWGTTASRSTTSSSLHKCAFDENEPFSISRESFDSYRRSFDISARSPVVQGQEGRPRASLDSRTFLPPPRNSNSFYRPVQVPQTQEEDKFEDVNIDDPKPQPAKKKGIFARMRDSDDHADSNGRPTSSDKHSTWHNLTSRRRGQSGQGAELGSIPKRDGTPKPEKQEIPKIEQPKPEDLKVEQMTLEQSRPAQPKAEPPKQANSEGQPQAQATAPQQEQVKAQAPATPQPTVESVQAPKAEHTRAPEIKNSRALKRLRADHGALHSQDLPVNYLFHPTSSHNDDLTQLDILLAGPTHTPFAQGVWKLHLNIPPNYPEQPPTANFRTPIFHPNVDPQTLGVCVETLKRDWDSKLTLRHVLVTISCLLIQPNPDSALNAEAGALIQDDYESFARQAEMMTSIHARIPRDLQVHVAEAQNRGQDSTQDRDPREDQHAKPVEEAPVGRRRTIAKVRHARRGETSPTGPPARRRQQAPARRRQDNTFVLPTGNDDVFGLTPPPRAQAMGSIDEDGDSSMLDESEQENDAGRSPLKQDTPKPAATPRRPNGRVVPLGELILDQDTDEDLSEDLAEYPPSPRKSPTKSAQKLRQTRHHDLNVTFERPESSRDAAQRAPNRTPPNIIENTLAQDSPFFMDVTFDESLSPRKAGRGLFQTPAKRSGGLFGGSTQGPVQSGGIAKRMSPSSAQKQREEQVRQDALHARLWDLCGRDIKRWNRGDFDGEPFRRAAGRW</sequence>
<feature type="compositionally biased region" description="Acidic residues" evidence="1">
    <location>
        <begin position="623"/>
        <end position="636"/>
    </location>
</feature>
<organism evidence="3 4">
    <name type="scientific">Passalora fulva</name>
    <name type="common">Tomato leaf mold</name>
    <name type="synonym">Cladosporium fulvum</name>
    <dbReference type="NCBI Taxonomy" id="5499"/>
    <lineage>
        <taxon>Eukaryota</taxon>
        <taxon>Fungi</taxon>
        <taxon>Dikarya</taxon>
        <taxon>Ascomycota</taxon>
        <taxon>Pezizomycotina</taxon>
        <taxon>Dothideomycetes</taxon>
        <taxon>Dothideomycetidae</taxon>
        <taxon>Mycosphaerellales</taxon>
        <taxon>Mycosphaerellaceae</taxon>
        <taxon>Fulvia</taxon>
    </lineage>
</organism>
<dbReference type="KEGG" id="ffu:CLAFUR5_00459"/>
<feature type="compositionally biased region" description="Low complexity" evidence="1">
    <location>
        <begin position="259"/>
        <end position="287"/>
    </location>
</feature>
<dbReference type="Proteomes" id="UP000756132">
    <property type="component" value="Chromosome 1"/>
</dbReference>
<feature type="region of interest" description="Disordered" evidence="1">
    <location>
        <begin position="1"/>
        <end position="89"/>
    </location>
</feature>
<dbReference type="PROSITE" id="PS50127">
    <property type="entry name" value="UBC_2"/>
    <property type="match status" value="1"/>
</dbReference>
<protein>
    <submittedName>
        <fullName evidence="3">Ubiquitin-conjugating enzyme E2 S-C</fullName>
    </submittedName>
</protein>
<feature type="compositionally biased region" description="Basic residues" evidence="1">
    <location>
        <begin position="511"/>
        <end position="523"/>
    </location>
</feature>
<proteinExistence type="predicted"/>
<feature type="compositionally biased region" description="Polar residues" evidence="1">
    <location>
        <begin position="28"/>
        <end position="39"/>
    </location>
</feature>
<evidence type="ECO:0000313" key="3">
    <source>
        <dbReference type="EMBL" id="UJO10810.1"/>
    </source>
</evidence>
<evidence type="ECO:0000259" key="2">
    <source>
        <dbReference type="PROSITE" id="PS50127"/>
    </source>
</evidence>
<dbReference type="RefSeq" id="XP_047755176.1">
    <property type="nucleotide sequence ID" value="XM_047899607.1"/>
</dbReference>
<feature type="compositionally biased region" description="Basic and acidic residues" evidence="1">
    <location>
        <begin position="223"/>
        <end position="249"/>
    </location>
</feature>
<reference evidence="3" key="1">
    <citation type="submission" date="2021-12" db="EMBL/GenBank/DDBJ databases">
        <authorList>
            <person name="Zaccaron A."/>
            <person name="Stergiopoulos I."/>
        </authorList>
    </citation>
    <scope>NUCLEOTIDE SEQUENCE</scope>
    <source>
        <strain evidence="3">Race5_Kim</strain>
    </source>
</reference>
<dbReference type="SUPFAM" id="SSF54495">
    <property type="entry name" value="UBC-like"/>
    <property type="match status" value="1"/>
</dbReference>
<gene>
    <name evidence="3" type="ORF">CLAFUR5_00459</name>
</gene>
<evidence type="ECO:0000256" key="1">
    <source>
        <dbReference type="SAM" id="MobiDB-lite"/>
    </source>
</evidence>
<dbReference type="EMBL" id="CP090163">
    <property type="protein sequence ID" value="UJO10810.1"/>
    <property type="molecule type" value="Genomic_DNA"/>
</dbReference>
<feature type="domain" description="UBC core" evidence="2">
    <location>
        <begin position="320"/>
        <end position="471"/>
    </location>
</feature>
<feature type="compositionally biased region" description="Low complexity" evidence="1">
    <location>
        <begin position="72"/>
        <end position="82"/>
    </location>
</feature>